<dbReference type="CDD" id="cd00635">
    <property type="entry name" value="PLPDE_III_YBL036c_like"/>
    <property type="match status" value="1"/>
</dbReference>
<organism evidence="6 7">
    <name type="scientific">Eiseniibacteriota bacterium</name>
    <dbReference type="NCBI Taxonomy" id="2212470"/>
    <lineage>
        <taxon>Bacteria</taxon>
        <taxon>Candidatus Eiseniibacteriota</taxon>
    </lineage>
</organism>
<dbReference type="PIRSF" id="PIRSF004848">
    <property type="entry name" value="YBL036c_PLPDEIII"/>
    <property type="match status" value="1"/>
</dbReference>
<evidence type="ECO:0000256" key="2">
    <source>
        <dbReference type="HAMAP-Rule" id="MF_02087"/>
    </source>
</evidence>
<dbReference type="NCBIfam" id="TIGR00044">
    <property type="entry name" value="YggS family pyridoxal phosphate-dependent enzyme"/>
    <property type="match status" value="1"/>
</dbReference>
<feature type="domain" description="Alanine racemase N-terminal" evidence="5">
    <location>
        <begin position="16"/>
        <end position="228"/>
    </location>
</feature>
<dbReference type="Pfam" id="PF01168">
    <property type="entry name" value="Ala_racemase_N"/>
    <property type="match status" value="1"/>
</dbReference>
<dbReference type="Gene3D" id="3.20.20.10">
    <property type="entry name" value="Alanine racemase"/>
    <property type="match status" value="1"/>
</dbReference>
<reference evidence="6 7" key="1">
    <citation type="journal article" date="2019" name="Nat. Microbiol.">
        <title>Mediterranean grassland soil C-N compound turnover is dependent on rainfall and depth, and is mediated by genomically divergent microorganisms.</title>
        <authorList>
            <person name="Diamond S."/>
            <person name="Andeer P.F."/>
            <person name="Li Z."/>
            <person name="Crits-Christoph A."/>
            <person name="Burstein D."/>
            <person name="Anantharaman K."/>
            <person name="Lane K.R."/>
            <person name="Thomas B.C."/>
            <person name="Pan C."/>
            <person name="Northen T.R."/>
            <person name="Banfield J.F."/>
        </authorList>
    </citation>
    <scope>NUCLEOTIDE SEQUENCE [LARGE SCALE GENOMIC DNA]</scope>
    <source>
        <strain evidence="6">WS_1</strain>
    </source>
</reference>
<evidence type="ECO:0000313" key="7">
    <source>
        <dbReference type="Proteomes" id="UP000316292"/>
    </source>
</evidence>
<dbReference type="GO" id="GO:0030170">
    <property type="term" value="F:pyridoxal phosphate binding"/>
    <property type="evidence" value="ECO:0007669"/>
    <property type="project" value="UniProtKB-UniRule"/>
</dbReference>
<dbReference type="EMBL" id="VBOR01000122">
    <property type="protein sequence ID" value="TMQ47206.1"/>
    <property type="molecule type" value="Genomic_DNA"/>
</dbReference>
<evidence type="ECO:0000256" key="1">
    <source>
        <dbReference type="ARBA" id="ARBA00022898"/>
    </source>
</evidence>
<evidence type="ECO:0000256" key="4">
    <source>
        <dbReference type="RuleBase" id="RU004514"/>
    </source>
</evidence>
<dbReference type="HAMAP" id="MF_02087">
    <property type="entry name" value="PLP_homeostasis"/>
    <property type="match status" value="1"/>
</dbReference>
<evidence type="ECO:0000259" key="5">
    <source>
        <dbReference type="Pfam" id="PF01168"/>
    </source>
</evidence>
<dbReference type="Proteomes" id="UP000316292">
    <property type="component" value="Unassembled WGS sequence"/>
</dbReference>
<comment type="caution">
    <text evidence="6">The sequence shown here is derived from an EMBL/GenBank/DDBJ whole genome shotgun (WGS) entry which is preliminary data.</text>
</comment>
<comment type="function">
    <text evidence="2">Pyridoxal 5'-phosphate (PLP)-binding protein, which is involved in PLP homeostasis.</text>
</comment>
<gene>
    <name evidence="6" type="ORF">E6K71_10635</name>
</gene>
<feature type="modified residue" description="N6-(pyridoxal phosphate)lysine" evidence="2 3">
    <location>
        <position position="39"/>
    </location>
</feature>
<dbReference type="InterPro" id="IPR001608">
    <property type="entry name" value="Ala_racemase_N"/>
</dbReference>
<sequence length="231" mass="25029">MDEAPSLRQRLESVRERIGRACARSGRDPHTVRLLPVTKGFPAGTIRDSMALGLGEFGENRVQEAEVKIASISPRPRWHLVGHLQRNKAKRATQLFDVIHSIDSQPLAEEVSRRALEAGKKIACLVEVNTSGDRSKFGVPPDRVRKLLEAAGAHDGIDLRGLMTIGPLHGGPAGARRAFQDLASIRAECTRAGLLPEDADLSMGMSDDFEIAVEEGATIVRLGTALFGRQA</sequence>
<name>A0A538S7A6_UNCEI</name>
<dbReference type="FunFam" id="3.20.20.10:FF:000018">
    <property type="entry name" value="Pyridoxal phosphate homeostasis protein"/>
    <property type="match status" value="1"/>
</dbReference>
<dbReference type="PANTHER" id="PTHR10146:SF14">
    <property type="entry name" value="PYRIDOXAL PHOSPHATE HOMEOSTASIS PROTEIN"/>
    <property type="match status" value="1"/>
</dbReference>
<dbReference type="InterPro" id="IPR011078">
    <property type="entry name" value="PyrdxlP_homeostasis"/>
</dbReference>
<dbReference type="PANTHER" id="PTHR10146">
    <property type="entry name" value="PROLINE SYNTHETASE CO-TRANSCRIBED BACTERIAL HOMOLOG PROTEIN"/>
    <property type="match status" value="1"/>
</dbReference>
<protein>
    <recommendedName>
        <fullName evidence="2">Pyridoxal phosphate homeostasis protein</fullName>
        <shortName evidence="2">PLP homeostasis protein</shortName>
    </recommendedName>
</protein>
<dbReference type="InterPro" id="IPR029066">
    <property type="entry name" value="PLP-binding_barrel"/>
</dbReference>
<dbReference type="SUPFAM" id="SSF51419">
    <property type="entry name" value="PLP-binding barrel"/>
    <property type="match status" value="1"/>
</dbReference>
<keyword evidence="1 2" id="KW-0663">Pyridoxal phosphate</keyword>
<evidence type="ECO:0000256" key="3">
    <source>
        <dbReference type="PIRSR" id="PIRSR004848-1"/>
    </source>
</evidence>
<evidence type="ECO:0000313" key="6">
    <source>
        <dbReference type="EMBL" id="TMQ47206.1"/>
    </source>
</evidence>
<dbReference type="AlphaFoldDB" id="A0A538S7A6"/>
<comment type="cofactor">
    <cofactor evidence="3">
        <name>pyridoxal 5'-phosphate</name>
        <dbReference type="ChEBI" id="CHEBI:597326"/>
    </cofactor>
</comment>
<accession>A0A538S7A6</accession>
<comment type="similarity">
    <text evidence="2 4">Belongs to the pyridoxal phosphate-binding protein YggS/PROSC family.</text>
</comment>
<proteinExistence type="inferred from homology"/>